<dbReference type="InterPro" id="IPR008605">
    <property type="entry name" value="ECM1"/>
</dbReference>
<evidence type="ECO:0000313" key="5">
    <source>
        <dbReference type="Proteomes" id="UP000504632"/>
    </source>
</evidence>
<dbReference type="FunCoup" id="A0A6J2WAQ1">
    <property type="interactions" value="1013"/>
</dbReference>
<keyword evidence="4" id="KW-0732">Signal</keyword>
<evidence type="ECO:0000256" key="4">
    <source>
        <dbReference type="SAM" id="SignalP"/>
    </source>
</evidence>
<reference evidence="6" key="1">
    <citation type="submission" date="2025-08" db="UniProtKB">
        <authorList>
            <consortium name="RefSeq"/>
        </authorList>
    </citation>
    <scope>IDENTIFICATION</scope>
</reference>
<dbReference type="OrthoDB" id="9889855at2759"/>
<dbReference type="GO" id="GO:0030500">
    <property type="term" value="P:regulation of bone mineralization"/>
    <property type="evidence" value="ECO:0007669"/>
    <property type="project" value="TreeGrafter"/>
</dbReference>
<dbReference type="Proteomes" id="UP000504632">
    <property type="component" value="Chromosome 9"/>
</dbReference>
<gene>
    <name evidence="6" type="primary">LOC115820875</name>
</gene>
<name>A0A6J2WAQ1_CHACN</name>
<dbReference type="Gene3D" id="1.10.246.10">
    <property type="match status" value="2"/>
</dbReference>
<evidence type="ECO:0000256" key="3">
    <source>
        <dbReference type="ARBA" id="ARBA00022737"/>
    </source>
</evidence>
<dbReference type="GO" id="GO:0007165">
    <property type="term" value="P:signal transduction"/>
    <property type="evidence" value="ECO:0007669"/>
    <property type="project" value="InterPro"/>
</dbReference>
<evidence type="ECO:0000313" key="6">
    <source>
        <dbReference type="RefSeq" id="XP_030640436.1"/>
    </source>
</evidence>
<dbReference type="InterPro" id="IPR020858">
    <property type="entry name" value="Serum_albumin-like"/>
</dbReference>
<keyword evidence="2" id="KW-0964">Secreted</keyword>
<comment type="subcellular location">
    <subcellularLocation>
        <location evidence="1">Secreted</location>
    </subcellularLocation>
</comment>
<evidence type="ECO:0000256" key="2">
    <source>
        <dbReference type="ARBA" id="ARBA00022525"/>
    </source>
</evidence>
<protein>
    <submittedName>
        <fullName evidence="6">Extracellular matrix protein 1</fullName>
    </submittedName>
</protein>
<accession>A0A6J2WAQ1</accession>
<dbReference type="SUPFAM" id="SSF48552">
    <property type="entry name" value="Serum albumin-like"/>
    <property type="match status" value="2"/>
</dbReference>
<dbReference type="AlphaFoldDB" id="A0A6J2WAQ1"/>
<dbReference type="PROSITE" id="PS51257">
    <property type="entry name" value="PROKAR_LIPOPROTEIN"/>
    <property type="match status" value="1"/>
</dbReference>
<evidence type="ECO:0000256" key="1">
    <source>
        <dbReference type="ARBA" id="ARBA00004613"/>
    </source>
</evidence>
<feature type="signal peptide" evidence="4">
    <location>
        <begin position="1"/>
        <end position="21"/>
    </location>
</feature>
<dbReference type="GeneID" id="115820875"/>
<dbReference type="PANTHER" id="PTHR16776:SF3">
    <property type="entry name" value="EXTRACELLULAR MATRIX PROTEIN 1"/>
    <property type="match status" value="1"/>
</dbReference>
<sequence>MDRTWILGYLCGFVLVLSCNALEGHPDIYQRELDLSELLMGDRELGEDTPDFSQREITHEIPLDVLRALGIHGSSPSGSVQSHGFSPRGPSPFRPRSMGPYVPFPPGRPTPDNLLAICRYGNRRPRYTRESLPQNGFGHLTRQADAINRAELWYGGCCQGNSSHGDEGTLCCAEQAWKQSLSAFCEEEFSIKTRHYHCCKERTEQAKWECFSRDAPNPSYQADAHVPQLSQMSQITIIPQDLSFKWNPNVCPKYESVLSLRSLKRGGNKVVDIDFPPGRPDASNIEHVCGGRKTRPLYLVKCLPRRGYGWLARQSKAMNRMERQFKLCCKDSADKLTCAEQKWREVMDMFCQEEEKATGPEFECCKQVQGEERYACFSARAPQPAYFRQEMVLSVQSTPQSPAMLCNTHRNIKKRSLLPFPVNKIVRSCCHPAGNRKSACVVEKLDSMQQAMCSGREPLPAQVDASCCQKNQEDSPKCLTEMVMRAIAKATESKGFRKRKCALS</sequence>
<feature type="chain" id="PRO_5027084389" evidence="4">
    <location>
        <begin position="22"/>
        <end position="504"/>
    </location>
</feature>
<keyword evidence="5" id="KW-1185">Reference proteome</keyword>
<dbReference type="PANTHER" id="PTHR16776">
    <property type="entry name" value="EXTRACELLULAR MATRIX PROTEIN 1"/>
    <property type="match status" value="1"/>
</dbReference>
<dbReference type="GO" id="GO:0005615">
    <property type="term" value="C:extracellular space"/>
    <property type="evidence" value="ECO:0007669"/>
    <property type="project" value="InterPro"/>
</dbReference>
<keyword evidence="3" id="KW-0677">Repeat</keyword>
<dbReference type="RefSeq" id="XP_030640436.1">
    <property type="nucleotide sequence ID" value="XM_030784576.1"/>
</dbReference>
<organism evidence="5 6">
    <name type="scientific">Chanos chanos</name>
    <name type="common">Milkfish</name>
    <name type="synonym">Mugil chanos</name>
    <dbReference type="NCBI Taxonomy" id="29144"/>
    <lineage>
        <taxon>Eukaryota</taxon>
        <taxon>Metazoa</taxon>
        <taxon>Chordata</taxon>
        <taxon>Craniata</taxon>
        <taxon>Vertebrata</taxon>
        <taxon>Euteleostomi</taxon>
        <taxon>Actinopterygii</taxon>
        <taxon>Neopterygii</taxon>
        <taxon>Teleostei</taxon>
        <taxon>Ostariophysi</taxon>
        <taxon>Gonorynchiformes</taxon>
        <taxon>Chanidae</taxon>
        <taxon>Chanos</taxon>
    </lineage>
</organism>
<dbReference type="InParanoid" id="A0A6J2WAQ1"/>
<dbReference type="Pfam" id="PF05782">
    <property type="entry name" value="ECM1"/>
    <property type="match status" value="2"/>
</dbReference>
<proteinExistence type="predicted"/>